<comment type="caution">
    <text evidence="2">The sequence shown here is derived from an EMBL/GenBank/DDBJ whole genome shotgun (WGS) entry which is preliminary data.</text>
</comment>
<dbReference type="STRING" id="314271.RB2654_15504"/>
<reference evidence="2 3" key="1">
    <citation type="journal article" date="2010" name="J. Bacteriol.">
        <title>Genome sequences of Pelagibaca bermudensis HTCC2601T and Maritimibacter alkaliphilus HTCC2654T, the type strains of two marine Roseobacter genera.</title>
        <authorList>
            <person name="Thrash J.C."/>
            <person name="Cho J.C."/>
            <person name="Ferriera S."/>
            <person name="Johnson J."/>
            <person name="Vergin K.L."/>
            <person name="Giovannoni S.J."/>
        </authorList>
    </citation>
    <scope>NUCLEOTIDE SEQUENCE [LARGE SCALE GENOMIC DNA]</scope>
    <source>
        <strain evidence="2 3">HTCC2654</strain>
    </source>
</reference>
<dbReference type="Proteomes" id="UP000002931">
    <property type="component" value="Unassembled WGS sequence"/>
</dbReference>
<dbReference type="AlphaFoldDB" id="A3VMK0"/>
<accession>A3VMK0</accession>
<sequence length="227" mass="24372">MRYQTTFSGPLSDVNAAIFHVRGEGGQFGFIDIADHPAHTQQDPKGHVMKLISKITRPVTAMALAASVALSPVAATEARAGSEEALIAGAIGTIILGAIATQAIGNGNIRFHSNTQSHYQPRNPAPTYGNTHGGRHDGNRGGHHDNRGNHGGNRHNAKQLPSSCIVNNIPGERGVLFGNRCLQRNFAGASRLPAQCKDHVYNRNTGNVRNVYRGHCLRQYGYTIAAR</sequence>
<keyword evidence="3" id="KW-1185">Reference proteome</keyword>
<name>A3VMK0_9RHOB</name>
<dbReference type="HOGENOM" id="CLU_1218568_0_0_5"/>
<organism evidence="2 3">
    <name type="scientific">Maritimibacter alkaliphilus HTCC2654</name>
    <dbReference type="NCBI Taxonomy" id="314271"/>
    <lineage>
        <taxon>Bacteria</taxon>
        <taxon>Pseudomonadati</taxon>
        <taxon>Pseudomonadota</taxon>
        <taxon>Alphaproteobacteria</taxon>
        <taxon>Rhodobacterales</taxon>
        <taxon>Roseobacteraceae</taxon>
        <taxon>Maritimibacter</taxon>
    </lineage>
</organism>
<gene>
    <name evidence="2" type="ORF">RB2654_15504</name>
</gene>
<feature type="compositionally biased region" description="Basic and acidic residues" evidence="1">
    <location>
        <begin position="134"/>
        <end position="148"/>
    </location>
</feature>
<dbReference type="EMBL" id="AAMT01000034">
    <property type="protein sequence ID" value="EAQ10502.1"/>
    <property type="molecule type" value="Genomic_DNA"/>
</dbReference>
<feature type="region of interest" description="Disordered" evidence="1">
    <location>
        <begin position="116"/>
        <end position="159"/>
    </location>
</feature>
<evidence type="ECO:0000313" key="2">
    <source>
        <dbReference type="EMBL" id="EAQ10502.1"/>
    </source>
</evidence>
<evidence type="ECO:0000313" key="3">
    <source>
        <dbReference type="Proteomes" id="UP000002931"/>
    </source>
</evidence>
<proteinExistence type="predicted"/>
<protein>
    <submittedName>
        <fullName evidence="2">Uncharacterized protein</fullName>
    </submittedName>
</protein>
<evidence type="ECO:0000256" key="1">
    <source>
        <dbReference type="SAM" id="MobiDB-lite"/>
    </source>
</evidence>